<keyword evidence="1" id="KW-0472">Membrane</keyword>
<proteinExistence type="predicted"/>
<dbReference type="RefSeq" id="WP_250751976.1">
    <property type="nucleotide sequence ID" value="NZ_CP098401.1"/>
</dbReference>
<evidence type="ECO:0000313" key="2">
    <source>
        <dbReference type="EMBL" id="URW75604.1"/>
    </source>
</evidence>
<organism evidence="2 3">
    <name type="scientific">Sphingomonas donggukensis</name>
    <dbReference type="NCBI Taxonomy" id="2949093"/>
    <lineage>
        <taxon>Bacteria</taxon>
        <taxon>Pseudomonadati</taxon>
        <taxon>Pseudomonadota</taxon>
        <taxon>Alphaproteobacteria</taxon>
        <taxon>Sphingomonadales</taxon>
        <taxon>Sphingomonadaceae</taxon>
        <taxon>Sphingomonas</taxon>
    </lineage>
</organism>
<protein>
    <submittedName>
        <fullName evidence="2">Uncharacterized protein</fullName>
    </submittedName>
</protein>
<evidence type="ECO:0000313" key="3">
    <source>
        <dbReference type="Proteomes" id="UP001055580"/>
    </source>
</evidence>
<dbReference type="Proteomes" id="UP001055580">
    <property type="component" value="Chromosome"/>
</dbReference>
<feature type="transmembrane region" description="Helical" evidence="1">
    <location>
        <begin position="30"/>
        <end position="49"/>
    </location>
</feature>
<keyword evidence="3" id="KW-1185">Reference proteome</keyword>
<accession>A0ABY4TWS3</accession>
<keyword evidence="1" id="KW-1133">Transmembrane helix</keyword>
<gene>
    <name evidence="2" type="ORF">M9980_13950</name>
</gene>
<keyword evidence="1" id="KW-0812">Transmembrane</keyword>
<evidence type="ECO:0000256" key="1">
    <source>
        <dbReference type="SAM" id="Phobius"/>
    </source>
</evidence>
<sequence length="178" mass="18390">MAAGETTPYPDGLGDSHAARAGWLGRHANLLSLVVLGTLMALALSGVLAGGRSAPRVAETAAATVAVTTPTTLRNGEFFEMRIRVAAKAPIAKLGLALPPGLWRDMTVNTVIPAASEESFKDGAFRFDYGALGAGEVLEVKVDGQINPPLTVGTQGDVTLYDGDRAIAAVPLSIRVLP</sequence>
<name>A0ABY4TWS3_9SPHN</name>
<reference evidence="2" key="1">
    <citation type="submission" date="2022-05" db="EMBL/GenBank/DDBJ databases">
        <title>Sphingomonas sp. strain RMG20 Genome sequencing and assembly.</title>
        <authorList>
            <person name="Kim I."/>
        </authorList>
    </citation>
    <scope>NUCLEOTIDE SEQUENCE</scope>
    <source>
        <strain evidence="2">RMG20</strain>
    </source>
</reference>
<dbReference type="EMBL" id="CP098401">
    <property type="protein sequence ID" value="URW75604.1"/>
    <property type="molecule type" value="Genomic_DNA"/>
</dbReference>